<gene>
    <name evidence="3" type="ORF">AFUS01_LOCUS22551</name>
</gene>
<proteinExistence type="predicted"/>
<comment type="caution">
    <text evidence="3">The sequence shown here is derived from an EMBL/GenBank/DDBJ whole genome shotgun (WGS) entry which is preliminary data.</text>
</comment>
<feature type="region of interest" description="Disordered" evidence="2">
    <location>
        <begin position="52"/>
        <end position="79"/>
    </location>
</feature>
<name>A0A8J2PE45_9HEXA</name>
<reference evidence="3" key="1">
    <citation type="submission" date="2021-06" db="EMBL/GenBank/DDBJ databases">
        <authorList>
            <person name="Hodson N. C."/>
            <person name="Mongue J. A."/>
            <person name="Jaron S. K."/>
        </authorList>
    </citation>
    <scope>NUCLEOTIDE SEQUENCE</scope>
</reference>
<protein>
    <submittedName>
        <fullName evidence="3">Uncharacterized protein</fullName>
    </submittedName>
</protein>
<dbReference type="OrthoDB" id="7417618at2759"/>
<evidence type="ECO:0000256" key="2">
    <source>
        <dbReference type="SAM" id="MobiDB-lite"/>
    </source>
</evidence>
<dbReference type="Proteomes" id="UP000708208">
    <property type="component" value="Unassembled WGS sequence"/>
</dbReference>
<sequence length="209" mass="24119">MNSRVPTLQEYELEKIFKRSKLTPRDSPDLTKTTLTKASNVISATLVEASHFEEASNRKRQHQGDEIDQENQKRKKDTHAPIVSTIMDADTMRTLIAQTIAQTLADNNRDIKEQLQNITDKVEQIADTIPKVNVLEAKCHVLEEKVHRLENENENLQKMIRRNNLLISGIHEDPIETLENLKEKVNGMLKRYRISRNDIIIDTAFRIGK</sequence>
<dbReference type="EMBL" id="CAJVCH010263833">
    <property type="protein sequence ID" value="CAG7734147.1"/>
    <property type="molecule type" value="Genomic_DNA"/>
</dbReference>
<feature type="compositionally biased region" description="Basic and acidic residues" evidence="2">
    <location>
        <begin position="52"/>
        <end position="65"/>
    </location>
</feature>
<evidence type="ECO:0000313" key="3">
    <source>
        <dbReference type="EMBL" id="CAG7734147.1"/>
    </source>
</evidence>
<feature type="coiled-coil region" evidence="1">
    <location>
        <begin position="101"/>
        <end position="198"/>
    </location>
</feature>
<feature type="non-terminal residue" evidence="3">
    <location>
        <position position="209"/>
    </location>
</feature>
<evidence type="ECO:0000313" key="4">
    <source>
        <dbReference type="Proteomes" id="UP000708208"/>
    </source>
</evidence>
<keyword evidence="1" id="KW-0175">Coiled coil</keyword>
<evidence type="ECO:0000256" key="1">
    <source>
        <dbReference type="SAM" id="Coils"/>
    </source>
</evidence>
<organism evidence="3 4">
    <name type="scientific">Allacma fusca</name>
    <dbReference type="NCBI Taxonomy" id="39272"/>
    <lineage>
        <taxon>Eukaryota</taxon>
        <taxon>Metazoa</taxon>
        <taxon>Ecdysozoa</taxon>
        <taxon>Arthropoda</taxon>
        <taxon>Hexapoda</taxon>
        <taxon>Collembola</taxon>
        <taxon>Symphypleona</taxon>
        <taxon>Sminthuridae</taxon>
        <taxon>Allacma</taxon>
    </lineage>
</organism>
<dbReference type="AlphaFoldDB" id="A0A8J2PE45"/>
<accession>A0A8J2PE45</accession>
<keyword evidence="4" id="KW-1185">Reference proteome</keyword>